<comment type="caution">
    <text evidence="1">The sequence shown here is derived from an EMBL/GenBank/DDBJ whole genome shotgun (WGS) entry which is preliminary data.</text>
</comment>
<sequence>MKNNNVSFRAEIIEKGNTDFIFLYRRASGVTELIHSQPMPECYDELDDWLSQLPPKARFAVYYAVQENIRSLGITLRLAEIIYRNSKVKQS</sequence>
<accession>A0A5X6ESV8</accession>
<gene>
    <name evidence="1" type="ORF">EKG95_23305</name>
</gene>
<organism evidence="1">
    <name type="scientific">Salmonella enterica subsp. enterica serovar Aqua</name>
    <dbReference type="NCBI Taxonomy" id="1302615"/>
    <lineage>
        <taxon>Bacteria</taxon>
        <taxon>Pseudomonadati</taxon>
        <taxon>Pseudomonadota</taxon>
        <taxon>Gammaproteobacteria</taxon>
        <taxon>Enterobacterales</taxon>
        <taxon>Enterobacteriaceae</taxon>
        <taxon>Salmonella</taxon>
    </lineage>
</organism>
<proteinExistence type="predicted"/>
<protein>
    <submittedName>
        <fullName evidence="1">Uncharacterized protein</fullName>
    </submittedName>
</protein>
<reference evidence="1" key="1">
    <citation type="submission" date="2018-12" db="EMBL/GenBank/DDBJ databases">
        <authorList>
            <person name="Ashton P.M."/>
            <person name="Dallman T."/>
            <person name="Nair S."/>
            <person name="De Pinna E."/>
            <person name="Peters T."/>
            <person name="Grant K."/>
        </authorList>
    </citation>
    <scope>NUCLEOTIDE SEQUENCE</scope>
    <source>
        <strain evidence="1">650060</strain>
    </source>
</reference>
<dbReference type="EMBL" id="AAHUDZ010000042">
    <property type="protein sequence ID" value="ECA3794691.1"/>
    <property type="molecule type" value="Genomic_DNA"/>
</dbReference>
<dbReference type="AlphaFoldDB" id="A0A5X6ESV8"/>
<name>A0A5X6ESV8_SALET</name>
<evidence type="ECO:0000313" key="1">
    <source>
        <dbReference type="EMBL" id="ECA3794691.1"/>
    </source>
</evidence>